<dbReference type="PANTHER" id="PTHR22933">
    <property type="entry name" value="FI18007P1-RELATED"/>
    <property type="match status" value="1"/>
</dbReference>
<feature type="compositionally biased region" description="Polar residues" evidence="1">
    <location>
        <begin position="433"/>
        <end position="444"/>
    </location>
</feature>
<dbReference type="GO" id="GO:0005576">
    <property type="term" value="C:extracellular region"/>
    <property type="evidence" value="ECO:0007669"/>
    <property type="project" value="InterPro"/>
</dbReference>
<sequence length="1048" mass="116249">MIVVKPLIFSVLLVGILGVAEVASTKRGKGRRFQHRPLAPAYQNNPIPVAQPQIPSYRSLPSGYPTSPALQKSPARPVAPRPGLVVFGVGPNSLQIPNHYSNYAGASQQTKPIVPAPAYTPPTAAVTRTPTRNQPAIPNYAQPTQNQQNVEQTRYNSQPLQPAYPAPSPQYGYKLPEAQPENYQQPSAQVVAVPAPVTVPKLPENIPFYVAPTKSTVYGSAYVANLASYPASDSYTRGQTSKPVESVPASYQSPTQQPQNNYGTTATTSYNSKPTTIYTETKAEQSTEAYGKKTTQVKQNQFYHSTPSPKVKYSTDLPYSTTESKPASDSYDKVSYSEKSKTDKNQYKKPVYPAPESYKETESLSYGEKKKETESSTLSYSKVEAKPISQPSKPNEYKVSKQEETKVKVPAYPTAQSHKKVEYQEEKKEQVSVYATNLPPTKSESTSEDKSYQSHTQTEKSFANKEKSQSSVYTTSQSYKEVHSQSYGEQKKKVDESNLPYSTVESKPVIESSKQNAYQPSTDDKVKVPAYSASQDYKEVDSSKDAHDYKKQDSAVYQHKPVSDSYVKHSVSYVEESQPKKTVVSNSPSYKKVKPLPNFEYKQKHYEAEHGSSKAASIPAYEKYSSTSAVTQEPSKYHESNSKTYESKYPSVSATTKAPVKEVTAYSKQKSDDSNRYSLPVYSTTTLSPSYQYSTSYTTTTKAPAISYDEKTKAYYTTTPKYQEYSTSGSAVTRNPPAYQSTVAYENIPVAKTPTQKEDNKNQYSTKKDTDIKAGAPPAVEKSYATPTTTANYDVKANDRVYVVDNRDEIVETYQKKEPVSSYQSYPNPSVDGKLSSVKQVVNQYGSTDRGYNSASSDTANKSSYEGRPASSSVVDLSTYNRKPNQDSLTTSVEGAKDSGSYGHDGVEGDYSAIPGKPEIDYPIFSELPNNKFNCSEQRLPGYYADTSARCQVFHICLGDRQWSFLCPNGTIFSQQHFVCVWWYEVDCSKAPALYELNAKLFVIPSTQQAPDYVGEQRAKSPTSETEDETGKRYDTFTNKKETTSGAY</sequence>
<feature type="compositionally biased region" description="Basic and acidic residues" evidence="1">
    <location>
        <begin position="357"/>
        <end position="374"/>
    </location>
</feature>
<dbReference type="PROSITE" id="PS50940">
    <property type="entry name" value="CHIT_BIND_II"/>
    <property type="match status" value="1"/>
</dbReference>
<organism evidence="4">
    <name type="scientific">Daphnia magna</name>
    <dbReference type="NCBI Taxonomy" id="35525"/>
    <lineage>
        <taxon>Eukaryota</taxon>
        <taxon>Metazoa</taxon>
        <taxon>Ecdysozoa</taxon>
        <taxon>Arthropoda</taxon>
        <taxon>Crustacea</taxon>
        <taxon>Branchiopoda</taxon>
        <taxon>Diplostraca</taxon>
        <taxon>Cladocera</taxon>
        <taxon>Anomopoda</taxon>
        <taxon>Daphniidae</taxon>
        <taxon>Daphnia</taxon>
    </lineage>
</organism>
<dbReference type="SMART" id="SM00494">
    <property type="entry name" value="ChtBD2"/>
    <property type="match status" value="1"/>
</dbReference>
<reference evidence="4" key="1">
    <citation type="submission" date="2015-10" db="EMBL/GenBank/DDBJ databases">
        <title>Daphnia magna gene sets from two clonal populations assembled and annotated with EvidentialGene.</title>
        <authorList>
            <person name="Gilbert D."/>
            <person name="Podicheti R."/>
            <person name="Orsini L."/>
            <person name="Colbourne J."/>
            <person name="Pfrender M."/>
        </authorList>
    </citation>
    <scope>NUCLEOTIDE SEQUENCE</scope>
</reference>
<feature type="region of interest" description="Disordered" evidence="1">
    <location>
        <begin position="815"/>
        <end position="907"/>
    </location>
</feature>
<feature type="chain" id="PRO_5013460281" evidence="2">
    <location>
        <begin position="23"/>
        <end position="1048"/>
    </location>
</feature>
<feature type="compositionally biased region" description="Basic and acidic residues" evidence="1">
    <location>
        <begin position="755"/>
        <end position="772"/>
    </location>
</feature>
<feature type="compositionally biased region" description="Basic and acidic residues" evidence="1">
    <location>
        <begin position="536"/>
        <end position="553"/>
    </location>
</feature>
<protein>
    <submittedName>
        <fullName evidence="4">Cuticular protein analogous to peritrophins 1-F</fullName>
    </submittedName>
</protein>
<feature type="compositionally biased region" description="Polar residues" evidence="1">
    <location>
        <begin position="232"/>
        <end position="308"/>
    </location>
</feature>
<feature type="region of interest" description="Disordered" evidence="1">
    <location>
        <begin position="604"/>
        <end position="656"/>
    </location>
</feature>
<feature type="region of interest" description="Disordered" evidence="1">
    <location>
        <begin position="232"/>
        <end position="562"/>
    </location>
</feature>
<dbReference type="EMBL" id="GDIP01235361">
    <property type="protein sequence ID" value="JAI88040.1"/>
    <property type="molecule type" value="Transcribed_RNA"/>
</dbReference>
<dbReference type="OrthoDB" id="9987187at2759"/>
<name>A0A0N7ZKX2_9CRUS</name>
<feature type="compositionally biased region" description="Polar residues" evidence="1">
    <location>
        <begin position="624"/>
        <end position="634"/>
    </location>
</feature>
<dbReference type="InterPro" id="IPR036508">
    <property type="entry name" value="Chitin-bd_dom_sf"/>
</dbReference>
<dbReference type="Pfam" id="PF01607">
    <property type="entry name" value="CBM_14"/>
    <property type="match status" value="1"/>
</dbReference>
<reference evidence="4" key="2">
    <citation type="submission" date="2015-10" db="EMBL/GenBank/DDBJ databases">
        <authorList>
            <person name="Gilbert D.G."/>
        </authorList>
    </citation>
    <scope>NUCLEOTIDE SEQUENCE</scope>
</reference>
<feature type="region of interest" description="Disordered" evidence="1">
    <location>
        <begin position="755"/>
        <end position="774"/>
    </location>
</feature>
<feature type="compositionally biased region" description="Polar residues" evidence="1">
    <location>
        <begin position="133"/>
        <end position="156"/>
    </location>
</feature>
<feature type="compositionally biased region" description="Basic and acidic residues" evidence="1">
    <location>
        <begin position="330"/>
        <end position="346"/>
    </location>
</feature>
<dbReference type="SUPFAM" id="SSF57625">
    <property type="entry name" value="Invertebrate chitin-binding proteins"/>
    <property type="match status" value="1"/>
</dbReference>
<feature type="compositionally biased region" description="Polar residues" evidence="1">
    <location>
        <begin position="317"/>
        <end position="327"/>
    </location>
</feature>
<feature type="compositionally biased region" description="Basic and acidic residues" evidence="1">
    <location>
        <begin position="1029"/>
        <end position="1048"/>
    </location>
</feature>
<accession>A0A0N7ZKX2</accession>
<feature type="region of interest" description="Disordered" evidence="1">
    <location>
        <begin position="127"/>
        <end position="156"/>
    </location>
</feature>
<dbReference type="InterPro" id="IPR002557">
    <property type="entry name" value="Chitin-bd_dom"/>
</dbReference>
<dbReference type="InterPro" id="IPR052976">
    <property type="entry name" value="Scoloptoxin-like"/>
</dbReference>
<dbReference type="GO" id="GO:0008061">
    <property type="term" value="F:chitin binding"/>
    <property type="evidence" value="ECO:0007669"/>
    <property type="project" value="InterPro"/>
</dbReference>
<feature type="domain" description="Chitin-binding type-2" evidence="3">
    <location>
        <begin position="932"/>
        <end position="990"/>
    </location>
</feature>
<feature type="compositionally biased region" description="Polar residues" evidence="1">
    <location>
        <begin position="512"/>
        <end position="521"/>
    </location>
</feature>
<keyword evidence="2" id="KW-0732">Signal</keyword>
<evidence type="ECO:0000259" key="3">
    <source>
        <dbReference type="PROSITE" id="PS50940"/>
    </source>
</evidence>
<feature type="signal peptide" evidence="2">
    <location>
        <begin position="1"/>
        <end position="22"/>
    </location>
</feature>
<dbReference type="EMBL" id="GDIP01200771">
    <property type="protein sequence ID" value="JAJ22631.1"/>
    <property type="molecule type" value="Transcribed_RNA"/>
</dbReference>
<proteinExistence type="predicted"/>
<dbReference type="PANTHER" id="PTHR22933:SF42">
    <property type="entry name" value="FI18455P1-RELATED"/>
    <property type="match status" value="1"/>
</dbReference>
<evidence type="ECO:0000256" key="2">
    <source>
        <dbReference type="SAM" id="SignalP"/>
    </source>
</evidence>
<evidence type="ECO:0000313" key="4">
    <source>
        <dbReference type="EMBL" id="JAI88040.1"/>
    </source>
</evidence>
<feature type="compositionally biased region" description="Polar residues" evidence="1">
    <location>
        <begin position="837"/>
        <end position="893"/>
    </location>
</feature>
<feature type="compositionally biased region" description="Low complexity" evidence="1">
    <location>
        <begin position="469"/>
        <end position="479"/>
    </location>
</feature>
<feature type="region of interest" description="Disordered" evidence="1">
    <location>
        <begin position="1013"/>
        <end position="1048"/>
    </location>
</feature>
<evidence type="ECO:0000256" key="1">
    <source>
        <dbReference type="SAM" id="MobiDB-lite"/>
    </source>
</evidence>
<dbReference type="Gene3D" id="2.170.140.10">
    <property type="entry name" value="Chitin binding domain"/>
    <property type="match status" value="1"/>
</dbReference>
<dbReference type="AlphaFoldDB" id="A0A0N7ZKX2"/>
<feature type="compositionally biased region" description="Basic and acidic residues" evidence="1">
    <location>
        <begin position="419"/>
        <end position="430"/>
    </location>
</feature>
<feature type="compositionally biased region" description="Basic and acidic residues" evidence="1">
    <location>
        <begin position="395"/>
        <end position="407"/>
    </location>
</feature>